<dbReference type="WBParaSite" id="PS1159_v2.g4645.t1">
    <property type="protein sequence ID" value="PS1159_v2.g4645.t1"/>
    <property type="gene ID" value="PS1159_v2.g4645"/>
</dbReference>
<proteinExistence type="predicted"/>
<reference evidence="2" key="1">
    <citation type="submission" date="2022-11" db="UniProtKB">
        <authorList>
            <consortium name="WormBaseParasite"/>
        </authorList>
    </citation>
    <scope>IDENTIFICATION</scope>
</reference>
<sequence length="248" mass="27662">MGPDKLGSFGGKKNENDTIKNQPVIFVHGITSNAGFWISHFDWFSIKNYSSAELYATTYGDGLFGYAFKSQSDCGSVKQIRRLIEAVYNYTDSKVDIIAHSLGAAVSRKAILGGKCVDTNETIGDPLTFKIDTFISLAGVAYGAESCPIFLESCNEKNGFNCKSGFIHDINAPNYRYEGDYSYYIYSNDDLIIGKNCCGHFCPELKNATDKSEHNDQNHLTIVSKTIEIQYTMLTEHFVIKDEQKDPK</sequence>
<dbReference type="Proteomes" id="UP000887580">
    <property type="component" value="Unplaced"/>
</dbReference>
<name>A0AC35GF25_9BILA</name>
<accession>A0AC35GF25</accession>
<protein>
    <submittedName>
        <fullName evidence="2">Triacylglycerol lipase</fullName>
    </submittedName>
</protein>
<evidence type="ECO:0000313" key="2">
    <source>
        <dbReference type="WBParaSite" id="PS1159_v2.g4645.t1"/>
    </source>
</evidence>
<organism evidence="1 2">
    <name type="scientific">Panagrolaimus sp. PS1159</name>
    <dbReference type="NCBI Taxonomy" id="55785"/>
    <lineage>
        <taxon>Eukaryota</taxon>
        <taxon>Metazoa</taxon>
        <taxon>Ecdysozoa</taxon>
        <taxon>Nematoda</taxon>
        <taxon>Chromadorea</taxon>
        <taxon>Rhabditida</taxon>
        <taxon>Tylenchina</taxon>
        <taxon>Panagrolaimomorpha</taxon>
        <taxon>Panagrolaimoidea</taxon>
        <taxon>Panagrolaimidae</taxon>
        <taxon>Panagrolaimus</taxon>
    </lineage>
</organism>
<evidence type="ECO:0000313" key="1">
    <source>
        <dbReference type="Proteomes" id="UP000887580"/>
    </source>
</evidence>